<dbReference type="SUPFAM" id="SSF56672">
    <property type="entry name" value="DNA/RNA polymerases"/>
    <property type="match status" value="1"/>
</dbReference>
<feature type="domain" description="Reverse transcriptase RNase H-like" evidence="8">
    <location>
        <begin position="172"/>
        <end position="273"/>
    </location>
</feature>
<organism evidence="9 10">
    <name type="scientific">Tanacetum coccineum</name>
    <dbReference type="NCBI Taxonomy" id="301880"/>
    <lineage>
        <taxon>Eukaryota</taxon>
        <taxon>Viridiplantae</taxon>
        <taxon>Streptophyta</taxon>
        <taxon>Embryophyta</taxon>
        <taxon>Tracheophyta</taxon>
        <taxon>Spermatophyta</taxon>
        <taxon>Magnoliopsida</taxon>
        <taxon>eudicotyledons</taxon>
        <taxon>Gunneridae</taxon>
        <taxon>Pentapetalae</taxon>
        <taxon>asterids</taxon>
        <taxon>campanulids</taxon>
        <taxon>Asterales</taxon>
        <taxon>Asteraceae</taxon>
        <taxon>Asteroideae</taxon>
        <taxon>Anthemideae</taxon>
        <taxon>Anthemidinae</taxon>
        <taxon>Tanacetum</taxon>
    </lineage>
</organism>
<name>A0ABQ5CKS9_9ASTR</name>
<evidence type="ECO:0000256" key="2">
    <source>
        <dbReference type="ARBA" id="ARBA00022695"/>
    </source>
</evidence>
<protein>
    <submittedName>
        <fullName evidence="9">Reverse transcriptase domain-containing protein</fullName>
    </submittedName>
</protein>
<evidence type="ECO:0000313" key="10">
    <source>
        <dbReference type="Proteomes" id="UP001151760"/>
    </source>
</evidence>
<dbReference type="EMBL" id="BQNB010014392">
    <property type="protein sequence ID" value="GJT27620.1"/>
    <property type="molecule type" value="Genomic_DNA"/>
</dbReference>
<dbReference type="GO" id="GO:0003964">
    <property type="term" value="F:RNA-directed DNA polymerase activity"/>
    <property type="evidence" value="ECO:0007669"/>
    <property type="project" value="UniProtKB-KW"/>
</dbReference>
<evidence type="ECO:0000259" key="7">
    <source>
        <dbReference type="Pfam" id="PF00078"/>
    </source>
</evidence>
<keyword evidence="3" id="KW-0540">Nuclease</keyword>
<dbReference type="PANTHER" id="PTHR37984:SF5">
    <property type="entry name" value="PROTEIN NYNRIN-LIKE"/>
    <property type="match status" value="1"/>
</dbReference>
<dbReference type="Pfam" id="PF17917">
    <property type="entry name" value="RT_RNaseH"/>
    <property type="match status" value="1"/>
</dbReference>
<evidence type="ECO:0000313" key="9">
    <source>
        <dbReference type="EMBL" id="GJT27620.1"/>
    </source>
</evidence>
<keyword evidence="4" id="KW-0255">Endonuclease</keyword>
<dbReference type="CDD" id="cd09274">
    <property type="entry name" value="RNase_HI_RT_Ty3"/>
    <property type="match status" value="1"/>
</dbReference>
<dbReference type="InterPro" id="IPR041373">
    <property type="entry name" value="RT_RNaseH"/>
</dbReference>
<feature type="domain" description="Reverse transcriptase" evidence="7">
    <location>
        <begin position="1"/>
        <end position="81"/>
    </location>
</feature>
<dbReference type="Gene3D" id="3.30.70.270">
    <property type="match status" value="2"/>
</dbReference>
<evidence type="ECO:0000256" key="4">
    <source>
        <dbReference type="ARBA" id="ARBA00022759"/>
    </source>
</evidence>
<evidence type="ECO:0000256" key="3">
    <source>
        <dbReference type="ARBA" id="ARBA00022722"/>
    </source>
</evidence>
<dbReference type="CDD" id="cd01647">
    <property type="entry name" value="RT_LTR"/>
    <property type="match status" value="1"/>
</dbReference>
<keyword evidence="1" id="KW-0808">Transferase</keyword>
<keyword evidence="10" id="KW-1185">Reference proteome</keyword>
<dbReference type="InterPro" id="IPR043128">
    <property type="entry name" value="Rev_trsase/Diguanyl_cyclase"/>
</dbReference>
<dbReference type="InterPro" id="IPR050951">
    <property type="entry name" value="Retrovirus_Pol_polyprotein"/>
</dbReference>
<evidence type="ECO:0000256" key="6">
    <source>
        <dbReference type="ARBA" id="ARBA00022918"/>
    </source>
</evidence>
<keyword evidence="6 9" id="KW-0695">RNA-directed DNA polymerase</keyword>
<reference evidence="9" key="1">
    <citation type="journal article" date="2022" name="Int. J. Mol. Sci.">
        <title>Draft Genome of Tanacetum Coccineum: Genomic Comparison of Closely Related Tanacetum-Family Plants.</title>
        <authorList>
            <person name="Yamashiro T."/>
            <person name="Shiraishi A."/>
            <person name="Nakayama K."/>
            <person name="Satake H."/>
        </authorList>
    </citation>
    <scope>NUCLEOTIDE SEQUENCE</scope>
</reference>
<proteinExistence type="predicted"/>
<dbReference type="PANTHER" id="PTHR37984">
    <property type="entry name" value="PROTEIN CBG26694"/>
    <property type="match status" value="1"/>
</dbReference>
<evidence type="ECO:0000259" key="8">
    <source>
        <dbReference type="Pfam" id="PF17917"/>
    </source>
</evidence>
<keyword evidence="2" id="KW-0548">Nucleotidyltransferase</keyword>
<comment type="caution">
    <text evidence="9">The sequence shown here is derived from an EMBL/GenBank/DDBJ whole genome shotgun (WGS) entry which is preliminary data.</text>
</comment>
<reference evidence="9" key="2">
    <citation type="submission" date="2022-01" db="EMBL/GenBank/DDBJ databases">
        <authorList>
            <person name="Yamashiro T."/>
            <person name="Shiraishi A."/>
            <person name="Satake H."/>
            <person name="Nakayama K."/>
        </authorList>
    </citation>
    <scope>NUCLEOTIDE SEQUENCE</scope>
</reference>
<dbReference type="InterPro" id="IPR043502">
    <property type="entry name" value="DNA/RNA_pol_sf"/>
</dbReference>
<gene>
    <name evidence="9" type="ORF">Tco_0907895</name>
</gene>
<evidence type="ECO:0000256" key="1">
    <source>
        <dbReference type="ARBA" id="ARBA00022679"/>
    </source>
</evidence>
<evidence type="ECO:0000256" key="5">
    <source>
        <dbReference type="ARBA" id="ARBA00022801"/>
    </source>
</evidence>
<dbReference type="Pfam" id="PF00078">
    <property type="entry name" value="RVT_1"/>
    <property type="match status" value="1"/>
</dbReference>
<sequence length="305" mass="35215">MPFSLCNAPATFQRCMLAIFHDMIEESVEIFMDDFSVFGNSFDTCLNNLDKMLQRCKDVHLVLNWEKCHFMVKEGIVLGHKVSSAGLEVDKAKIDEISKLPPPTNIKSIRSFLGHAGFYRRFIKDFSKIARPLTKLLEKDTPFEFDDECRRAFESLKEKPICAPVIVSPNWNLPFELMCDASDFAIGAVLGQKDGKTFHPMYVASKTLNSAQQKYTVTEKELMAVVFAFDKFRSYLILSKTIVHTDHSALRHLFKKQDAKPRVIRWILLLQEFDIEIKDRKGTENVIKFVIKYVIKFWISIDLNT</sequence>
<dbReference type="Proteomes" id="UP001151760">
    <property type="component" value="Unassembled WGS sequence"/>
</dbReference>
<keyword evidence="5" id="KW-0378">Hydrolase</keyword>
<accession>A0ABQ5CKS9</accession>
<dbReference type="InterPro" id="IPR000477">
    <property type="entry name" value="RT_dom"/>
</dbReference>